<gene>
    <name evidence="1" type="ORF">MUK42_29124</name>
</gene>
<reference evidence="1" key="1">
    <citation type="submission" date="2022-05" db="EMBL/GenBank/DDBJ databases">
        <title>The Musa troglodytarum L. genome provides insights into the mechanism of non-climacteric behaviour and enrichment of carotenoids.</title>
        <authorList>
            <person name="Wang J."/>
        </authorList>
    </citation>
    <scope>NUCLEOTIDE SEQUENCE</scope>
    <source>
        <tissue evidence="1">Leaf</tissue>
    </source>
</reference>
<dbReference type="EMBL" id="CP097506">
    <property type="protein sequence ID" value="URD95332.1"/>
    <property type="molecule type" value="Genomic_DNA"/>
</dbReference>
<evidence type="ECO:0000313" key="1">
    <source>
        <dbReference type="EMBL" id="URD95332.1"/>
    </source>
</evidence>
<dbReference type="AlphaFoldDB" id="A0A9E7FHQ5"/>
<organism evidence="1 2">
    <name type="scientific">Musa troglodytarum</name>
    <name type="common">fe'i banana</name>
    <dbReference type="NCBI Taxonomy" id="320322"/>
    <lineage>
        <taxon>Eukaryota</taxon>
        <taxon>Viridiplantae</taxon>
        <taxon>Streptophyta</taxon>
        <taxon>Embryophyta</taxon>
        <taxon>Tracheophyta</taxon>
        <taxon>Spermatophyta</taxon>
        <taxon>Magnoliopsida</taxon>
        <taxon>Liliopsida</taxon>
        <taxon>Zingiberales</taxon>
        <taxon>Musaceae</taxon>
        <taxon>Musa</taxon>
    </lineage>
</organism>
<name>A0A9E7FHQ5_9LILI</name>
<protein>
    <submittedName>
        <fullName evidence="1">Uncharacterized protein</fullName>
    </submittedName>
</protein>
<proteinExistence type="predicted"/>
<sequence>MPVVLPPVSVAGEGTEGSLLHTPAMHRDVGLLERRRRSLTPPCGALYVYTQCSTTLVLRM</sequence>
<accession>A0A9E7FHQ5</accession>
<dbReference type="Proteomes" id="UP001055439">
    <property type="component" value="Chromosome 4"/>
</dbReference>
<evidence type="ECO:0000313" key="2">
    <source>
        <dbReference type="Proteomes" id="UP001055439"/>
    </source>
</evidence>
<keyword evidence="2" id="KW-1185">Reference proteome</keyword>